<comment type="caution">
    <text evidence="2">The sequence shown here is derived from an EMBL/GenBank/DDBJ whole genome shotgun (WGS) entry which is preliminary data.</text>
</comment>
<dbReference type="Proteomes" id="UP000652761">
    <property type="component" value="Unassembled WGS sequence"/>
</dbReference>
<protein>
    <submittedName>
        <fullName evidence="2">Uncharacterized protein</fullName>
    </submittedName>
</protein>
<evidence type="ECO:0000313" key="3">
    <source>
        <dbReference type="Proteomes" id="UP000652761"/>
    </source>
</evidence>
<reference evidence="2" key="1">
    <citation type="submission" date="2017-07" db="EMBL/GenBank/DDBJ databases">
        <title>Taro Niue Genome Assembly and Annotation.</title>
        <authorList>
            <person name="Atibalentja N."/>
            <person name="Keating K."/>
            <person name="Fields C.J."/>
        </authorList>
    </citation>
    <scope>NUCLEOTIDE SEQUENCE</scope>
    <source>
        <strain evidence="2">Niue_2</strain>
        <tissue evidence="2">Leaf</tissue>
    </source>
</reference>
<dbReference type="EMBL" id="NMUH01000527">
    <property type="protein sequence ID" value="MQL80808.1"/>
    <property type="molecule type" value="Genomic_DNA"/>
</dbReference>
<feature type="region of interest" description="Disordered" evidence="1">
    <location>
        <begin position="130"/>
        <end position="190"/>
    </location>
</feature>
<feature type="region of interest" description="Disordered" evidence="1">
    <location>
        <begin position="1"/>
        <end position="21"/>
    </location>
</feature>
<keyword evidence="3" id="KW-1185">Reference proteome</keyword>
<accession>A0A843UB35</accession>
<evidence type="ECO:0000256" key="1">
    <source>
        <dbReference type="SAM" id="MobiDB-lite"/>
    </source>
</evidence>
<dbReference type="AlphaFoldDB" id="A0A843UB35"/>
<proteinExistence type="predicted"/>
<feature type="compositionally biased region" description="Polar residues" evidence="1">
    <location>
        <begin position="177"/>
        <end position="190"/>
    </location>
</feature>
<organism evidence="2 3">
    <name type="scientific">Colocasia esculenta</name>
    <name type="common">Wild taro</name>
    <name type="synonym">Arum esculentum</name>
    <dbReference type="NCBI Taxonomy" id="4460"/>
    <lineage>
        <taxon>Eukaryota</taxon>
        <taxon>Viridiplantae</taxon>
        <taxon>Streptophyta</taxon>
        <taxon>Embryophyta</taxon>
        <taxon>Tracheophyta</taxon>
        <taxon>Spermatophyta</taxon>
        <taxon>Magnoliopsida</taxon>
        <taxon>Liliopsida</taxon>
        <taxon>Araceae</taxon>
        <taxon>Aroideae</taxon>
        <taxon>Colocasieae</taxon>
        <taxon>Colocasia</taxon>
    </lineage>
</organism>
<feature type="compositionally biased region" description="Polar residues" evidence="1">
    <location>
        <begin position="1"/>
        <end position="12"/>
    </location>
</feature>
<evidence type="ECO:0000313" key="2">
    <source>
        <dbReference type="EMBL" id="MQL80808.1"/>
    </source>
</evidence>
<name>A0A843UB35_COLES</name>
<gene>
    <name evidence="2" type="ORF">Taro_013261</name>
</gene>
<sequence>MLTTHTTGNARRTSSHHDRLAMNSCDSESLLEEKYYKAAKRETPTIEYYKATETEKHLDHNPSQAKYDSCRTSGTKKLTEHWSNHVRPESHDTSTNIPNLHVVREGQLGGTMRDTKQPCEKQCLTTGTATSDLHKVEGPQVEPTYTSNTPRGQETTPYSATTDGTKERVIETEVEYQHSTPRENPQNRNH</sequence>
<feature type="compositionally biased region" description="Polar residues" evidence="1">
    <location>
        <begin position="143"/>
        <end position="163"/>
    </location>
</feature>